<name>A0ABX2ENE7_9BURK</name>
<dbReference type="EMBL" id="JABRWJ010000008">
    <property type="protein sequence ID" value="NRF70197.1"/>
    <property type="molecule type" value="Genomic_DNA"/>
</dbReference>
<reference evidence="1 2" key="1">
    <citation type="submission" date="2020-05" db="EMBL/GenBank/DDBJ databases">
        <title>Aquincola sp. isolate from soil.</title>
        <authorList>
            <person name="Han J."/>
            <person name="Kim D.-U."/>
        </authorList>
    </citation>
    <scope>NUCLEOTIDE SEQUENCE [LARGE SCALE GENOMIC DNA]</scope>
    <source>
        <strain evidence="1 2">S2</strain>
    </source>
</reference>
<comment type="caution">
    <text evidence="1">The sequence shown here is derived from an EMBL/GenBank/DDBJ whole genome shotgun (WGS) entry which is preliminary data.</text>
</comment>
<sequence>MTESPALAANAARYELRFTGLFDRGRGYAFPCDALGHVDIDELTDRCRTNYVMAQAVVGTELSAPFVLPVR</sequence>
<protein>
    <submittedName>
        <fullName evidence="1">Uncharacterized protein</fullName>
    </submittedName>
</protein>
<dbReference type="Proteomes" id="UP000737171">
    <property type="component" value="Unassembled WGS sequence"/>
</dbReference>
<evidence type="ECO:0000313" key="2">
    <source>
        <dbReference type="Proteomes" id="UP000737171"/>
    </source>
</evidence>
<accession>A0ABX2ENE7</accession>
<keyword evidence="2" id="KW-1185">Reference proteome</keyword>
<gene>
    <name evidence="1" type="ORF">HLB44_24625</name>
</gene>
<organism evidence="1 2">
    <name type="scientific">Pseudaquabacterium terrae</name>
    <dbReference type="NCBI Taxonomy" id="2732868"/>
    <lineage>
        <taxon>Bacteria</taxon>
        <taxon>Pseudomonadati</taxon>
        <taxon>Pseudomonadota</taxon>
        <taxon>Betaproteobacteria</taxon>
        <taxon>Burkholderiales</taxon>
        <taxon>Sphaerotilaceae</taxon>
        <taxon>Pseudaquabacterium</taxon>
    </lineage>
</organism>
<proteinExistence type="predicted"/>
<dbReference type="RefSeq" id="WP_173128733.1">
    <property type="nucleotide sequence ID" value="NZ_JABRWJ010000008.1"/>
</dbReference>
<evidence type="ECO:0000313" key="1">
    <source>
        <dbReference type="EMBL" id="NRF70197.1"/>
    </source>
</evidence>